<comment type="cofactor">
    <cofactor evidence="2">
        <name>Zn(2+)</name>
        <dbReference type="ChEBI" id="CHEBI:29105"/>
    </cofactor>
    <text evidence="2">Binds 1 zinc ion per subunit.</text>
</comment>
<dbReference type="InterPro" id="IPR042097">
    <property type="entry name" value="Aminopeptidase_N-like_N_sf"/>
</dbReference>
<dbReference type="AlphaFoldDB" id="A0A2S8A940"/>
<dbReference type="InterPro" id="IPR027268">
    <property type="entry name" value="Peptidase_M4/M1_CTD_sf"/>
</dbReference>
<dbReference type="InterPro" id="IPR034015">
    <property type="entry name" value="M1_LTA4H"/>
</dbReference>
<dbReference type="PANTHER" id="PTHR45726">
    <property type="entry name" value="LEUKOTRIENE A-4 HYDROLASE"/>
    <property type="match status" value="1"/>
</dbReference>
<dbReference type="InterPro" id="IPR014782">
    <property type="entry name" value="Peptidase_M1_dom"/>
</dbReference>
<evidence type="ECO:0000313" key="6">
    <source>
        <dbReference type="Proteomes" id="UP000238042"/>
    </source>
</evidence>
<dbReference type="SUPFAM" id="SSF55486">
    <property type="entry name" value="Metalloproteases ('zincins'), catalytic domain"/>
    <property type="match status" value="1"/>
</dbReference>
<dbReference type="PANTHER" id="PTHR45726:SF3">
    <property type="entry name" value="LEUKOTRIENE A-4 HYDROLASE"/>
    <property type="match status" value="1"/>
</dbReference>
<feature type="domain" description="Aminopeptidase N-like N-terminal" evidence="4">
    <location>
        <begin position="46"/>
        <end position="229"/>
    </location>
</feature>
<protein>
    <submittedName>
        <fullName evidence="5">Peptidase M1</fullName>
    </submittedName>
</protein>
<evidence type="ECO:0000256" key="2">
    <source>
        <dbReference type="PIRSR" id="PIRSR634015-3"/>
    </source>
</evidence>
<dbReference type="CDD" id="cd09603">
    <property type="entry name" value="M1_APN_like"/>
    <property type="match status" value="1"/>
</dbReference>
<proteinExistence type="predicted"/>
<dbReference type="Proteomes" id="UP000238042">
    <property type="component" value="Unassembled WGS sequence"/>
</dbReference>
<dbReference type="RefSeq" id="WP_105247342.1">
    <property type="nucleotide sequence ID" value="NZ_PSZM01000043.1"/>
</dbReference>
<dbReference type="GO" id="GO:0008237">
    <property type="term" value="F:metallopeptidase activity"/>
    <property type="evidence" value="ECO:0007669"/>
    <property type="project" value="InterPro"/>
</dbReference>
<dbReference type="Gene3D" id="2.60.40.1730">
    <property type="entry name" value="tricorn interacting facor f3 domain"/>
    <property type="match status" value="1"/>
</dbReference>
<comment type="caution">
    <text evidence="5">The sequence shown here is derived from an EMBL/GenBank/DDBJ whole genome shotgun (WGS) entry which is preliminary data.</text>
</comment>
<reference evidence="5 6" key="1">
    <citation type="submission" date="2018-02" db="EMBL/GenBank/DDBJ databases">
        <title>Genome sequences of Apibacter spp., gut symbionts of Asian honey bees.</title>
        <authorList>
            <person name="Kwong W.K."/>
            <person name="Steele M.I."/>
            <person name="Moran N.A."/>
        </authorList>
    </citation>
    <scope>NUCLEOTIDE SEQUENCE [LARGE SCALE GENOMIC DNA]</scope>
    <source>
        <strain evidence="6">wkB301</strain>
    </source>
</reference>
<feature type="binding site" evidence="2">
    <location>
        <position position="340"/>
    </location>
    <ligand>
        <name>Zn(2+)</name>
        <dbReference type="ChEBI" id="CHEBI:29105"/>
        <note>catalytic</note>
    </ligand>
</feature>
<feature type="binding site" evidence="2">
    <location>
        <position position="363"/>
    </location>
    <ligand>
        <name>Zn(2+)</name>
        <dbReference type="ChEBI" id="CHEBI:29105"/>
        <note>catalytic</note>
    </ligand>
</feature>
<dbReference type="SUPFAM" id="SSF63737">
    <property type="entry name" value="Leukotriene A4 hydrolase N-terminal domain"/>
    <property type="match status" value="1"/>
</dbReference>
<feature type="active site" description="Proton donor" evidence="1">
    <location>
        <position position="415"/>
    </location>
</feature>
<gene>
    <name evidence="5" type="ORF">C4S77_09405</name>
</gene>
<dbReference type="Gene3D" id="1.10.390.10">
    <property type="entry name" value="Neutral Protease Domain 2"/>
    <property type="match status" value="1"/>
</dbReference>
<dbReference type="Pfam" id="PF01433">
    <property type="entry name" value="Peptidase_M1"/>
    <property type="match status" value="1"/>
</dbReference>
<feature type="domain" description="Peptidase M1 membrane alanine aminopeptidase" evidence="3">
    <location>
        <begin position="332"/>
        <end position="475"/>
    </location>
</feature>
<sequence>MKKIYYFLGLIACILNNQLFSQDKLFTIQDTLRGSNTSFRDWWEVKYYDISIEPDFDNKVLKGNNTITFDINENKREESIMQIDLQEPMSIDKIETQDSISIPFKKEGNFYFITLPQTFKKNTQNNKVTIYFQGMPNIAKNAPWDGGWIFTKDKNNKPWMTVACEGIGASVWFPCKDYLGDEPDEGMKLNIITEGDLKGVGNGRLVGYSKDSLGKNIYSWQVTNPINNYNIIPYIGEYVNFTDIYKGEKGDLDLDYWVLSYNLHVAKSHFSQVKKMLLALEYWFGPYPFYEDGYKLVESPHLGMEHQSDIAYGNQYKNGYLGTDRSHTGIGLQWDFIIVHESGHEWFGNNITNADAADMWIHEAFTTYSETLYTEYYYGKEAASQYIIGQRKNIQNDIPIIGEYGVNQKGSSDMYDKGANMIHTIRQIINDDQKFREILRGLNKNFYHKIVSTNQIENYIIEHSKIDLTKIFDQYLRTTQVPTLEYYIKNNSIYYRWVNTVPDFSMKIKTSIGNLIPINKWKKSKIDKKLLESFSVDPNFYINLNPLKK</sequence>
<dbReference type="Pfam" id="PF17900">
    <property type="entry name" value="Peptidase_M1_N"/>
    <property type="match status" value="1"/>
</dbReference>
<organism evidence="5 6">
    <name type="scientific">Apibacter adventoris</name>
    <dbReference type="NCBI Taxonomy" id="1679466"/>
    <lineage>
        <taxon>Bacteria</taxon>
        <taxon>Pseudomonadati</taxon>
        <taxon>Bacteroidota</taxon>
        <taxon>Flavobacteriia</taxon>
        <taxon>Flavobacteriales</taxon>
        <taxon>Weeksellaceae</taxon>
        <taxon>Apibacter</taxon>
    </lineage>
</organism>
<keyword evidence="2" id="KW-0862">Zinc</keyword>
<feature type="binding site" evidence="2">
    <location>
        <position position="344"/>
    </location>
    <ligand>
        <name>Zn(2+)</name>
        <dbReference type="ChEBI" id="CHEBI:29105"/>
        <note>catalytic</note>
    </ligand>
</feature>
<keyword evidence="6" id="KW-1185">Reference proteome</keyword>
<evidence type="ECO:0000259" key="4">
    <source>
        <dbReference type="Pfam" id="PF17900"/>
    </source>
</evidence>
<name>A0A2S8A940_9FLAO</name>
<evidence type="ECO:0000256" key="1">
    <source>
        <dbReference type="PIRSR" id="PIRSR634015-1"/>
    </source>
</evidence>
<evidence type="ECO:0000313" key="5">
    <source>
        <dbReference type="EMBL" id="PQL91089.1"/>
    </source>
</evidence>
<accession>A0A2S8A940</accession>
<evidence type="ECO:0000259" key="3">
    <source>
        <dbReference type="Pfam" id="PF01433"/>
    </source>
</evidence>
<feature type="active site" description="Proton acceptor" evidence="1">
    <location>
        <position position="341"/>
    </location>
</feature>
<keyword evidence="2" id="KW-0479">Metal-binding</keyword>
<dbReference type="GO" id="GO:0008270">
    <property type="term" value="F:zinc ion binding"/>
    <property type="evidence" value="ECO:0007669"/>
    <property type="project" value="InterPro"/>
</dbReference>
<dbReference type="OrthoDB" id="100605at2"/>
<dbReference type="InterPro" id="IPR045357">
    <property type="entry name" value="Aminopeptidase_N-like_N"/>
</dbReference>
<dbReference type="EMBL" id="PSZM01000043">
    <property type="protein sequence ID" value="PQL91089.1"/>
    <property type="molecule type" value="Genomic_DNA"/>
</dbReference>